<keyword evidence="4 5" id="KW-0067">ATP-binding</keyword>
<evidence type="ECO:0000256" key="5">
    <source>
        <dbReference type="PROSITE-ProRule" id="PRU10141"/>
    </source>
</evidence>
<gene>
    <name evidence="7" type="ORF">Fcan01_23154</name>
</gene>
<dbReference type="PROSITE" id="PS00109">
    <property type="entry name" value="PROTEIN_KINASE_TYR"/>
    <property type="match status" value="1"/>
</dbReference>
<keyword evidence="1" id="KW-0808">Transferase</keyword>
<reference evidence="7 8" key="1">
    <citation type="submission" date="2015-12" db="EMBL/GenBank/DDBJ databases">
        <title>The genome of Folsomia candida.</title>
        <authorList>
            <person name="Faddeeva A."/>
            <person name="Derks M.F."/>
            <person name="Anvar Y."/>
            <person name="Smit S."/>
            <person name="Van Straalen N."/>
            <person name="Roelofs D."/>
        </authorList>
    </citation>
    <scope>NUCLEOTIDE SEQUENCE [LARGE SCALE GENOMIC DNA]</scope>
    <source>
        <strain evidence="7 8">VU population</strain>
        <tissue evidence="7">Whole body</tissue>
    </source>
</reference>
<dbReference type="InterPro" id="IPR008266">
    <property type="entry name" value="Tyr_kinase_AS"/>
</dbReference>
<keyword evidence="8" id="KW-1185">Reference proteome</keyword>
<name>A0A226DAC7_FOLCA</name>
<dbReference type="OrthoDB" id="1405469at2759"/>
<dbReference type="Gene3D" id="3.30.200.20">
    <property type="entry name" value="Phosphorylase Kinase, domain 1"/>
    <property type="match status" value="1"/>
</dbReference>
<feature type="binding site" evidence="5">
    <location>
        <position position="46"/>
    </location>
    <ligand>
        <name>ATP</name>
        <dbReference type="ChEBI" id="CHEBI:30616"/>
    </ligand>
</feature>
<comment type="caution">
    <text evidence="7">The sequence shown here is derived from an EMBL/GenBank/DDBJ whole genome shotgun (WGS) entry which is preliminary data.</text>
</comment>
<dbReference type="GO" id="GO:0005524">
    <property type="term" value="F:ATP binding"/>
    <property type="evidence" value="ECO:0007669"/>
    <property type="project" value="UniProtKB-UniRule"/>
</dbReference>
<evidence type="ECO:0000313" key="7">
    <source>
        <dbReference type="EMBL" id="OXA42123.1"/>
    </source>
</evidence>
<dbReference type="PANTHER" id="PTHR11042">
    <property type="entry name" value="EUKARYOTIC TRANSLATION INITIATION FACTOR 2-ALPHA KINASE EIF2-ALPHA KINASE -RELATED"/>
    <property type="match status" value="1"/>
</dbReference>
<dbReference type="InterPro" id="IPR000719">
    <property type="entry name" value="Prot_kinase_dom"/>
</dbReference>
<evidence type="ECO:0000256" key="1">
    <source>
        <dbReference type="ARBA" id="ARBA00022679"/>
    </source>
</evidence>
<dbReference type="InterPro" id="IPR050339">
    <property type="entry name" value="CC_SR_Kinase"/>
</dbReference>
<dbReference type="Gene3D" id="1.10.510.10">
    <property type="entry name" value="Transferase(Phosphotransferase) domain 1"/>
    <property type="match status" value="1"/>
</dbReference>
<protein>
    <submittedName>
        <fullName evidence="7">Putative cyclin-dependent kinase 9</fullName>
    </submittedName>
</protein>
<sequence>MDDYDISAGSVASWFNTFSLISFLGSGTFGYVFKAVSGQVDLSAVKIIFIGGLGDTPKDEAEKYRLFREYKLMKGKKHDNIVEILKATHKPFTMVDIHVLLKIPCLQNNYKILDQFQLIYLRAQRGTKIPSLCIEMELCGRANNETDNPALHRIRNRIVKDMYEGLKYLHRHHIMHRDFRPENIMFSLSRTEEEEFAFPVKVGDFGLCRQIHSAATATKTLTPEVGNAIYRAPEANSLNYGFPADWFSFGLVSWEVLQQIMQKDTRSMFYYLVHDLRTSLVKRAAWWFRDLENVIVSLTKSRPQDRIDPFKSEVIFESVEQLHTFSRSNSSREYYGKDIISIELQKFSYIKLEISEMASSGEPVSILTMTYDKITININVMKSIFDKIGGHNLMYQYNLIQFNTCNLIQGELPSKNVTSFPSGKQHLKPLNLYSALALPLCASTCTSGRIASSYCQAIPAAIIVILSSSSHYHHPHEGS</sequence>
<dbReference type="PROSITE" id="PS50011">
    <property type="entry name" value="PROTEIN_KINASE_DOM"/>
    <property type="match status" value="1"/>
</dbReference>
<evidence type="ECO:0000256" key="4">
    <source>
        <dbReference type="ARBA" id="ARBA00022840"/>
    </source>
</evidence>
<dbReference type="PROSITE" id="PS00107">
    <property type="entry name" value="PROTEIN_KINASE_ATP"/>
    <property type="match status" value="1"/>
</dbReference>
<keyword evidence="2 5" id="KW-0547">Nucleotide-binding</keyword>
<evidence type="ECO:0000259" key="6">
    <source>
        <dbReference type="PROSITE" id="PS50011"/>
    </source>
</evidence>
<organism evidence="7 8">
    <name type="scientific">Folsomia candida</name>
    <name type="common">Springtail</name>
    <dbReference type="NCBI Taxonomy" id="158441"/>
    <lineage>
        <taxon>Eukaryota</taxon>
        <taxon>Metazoa</taxon>
        <taxon>Ecdysozoa</taxon>
        <taxon>Arthropoda</taxon>
        <taxon>Hexapoda</taxon>
        <taxon>Collembola</taxon>
        <taxon>Entomobryomorpha</taxon>
        <taxon>Isotomoidea</taxon>
        <taxon>Isotomidae</taxon>
        <taxon>Proisotominae</taxon>
        <taxon>Folsomia</taxon>
    </lineage>
</organism>
<dbReference type="EMBL" id="LNIX01000027">
    <property type="protein sequence ID" value="OXA42123.1"/>
    <property type="molecule type" value="Genomic_DNA"/>
</dbReference>
<dbReference type="InterPro" id="IPR017441">
    <property type="entry name" value="Protein_kinase_ATP_BS"/>
</dbReference>
<dbReference type="InterPro" id="IPR011009">
    <property type="entry name" value="Kinase-like_dom_sf"/>
</dbReference>
<dbReference type="GO" id="GO:0005829">
    <property type="term" value="C:cytosol"/>
    <property type="evidence" value="ECO:0007669"/>
    <property type="project" value="TreeGrafter"/>
</dbReference>
<proteinExistence type="predicted"/>
<evidence type="ECO:0000313" key="8">
    <source>
        <dbReference type="Proteomes" id="UP000198287"/>
    </source>
</evidence>
<dbReference type="CDD" id="cd00180">
    <property type="entry name" value="PKc"/>
    <property type="match status" value="1"/>
</dbReference>
<dbReference type="GO" id="GO:0004694">
    <property type="term" value="F:eukaryotic translation initiation factor 2alpha kinase activity"/>
    <property type="evidence" value="ECO:0007669"/>
    <property type="project" value="TreeGrafter"/>
</dbReference>
<dbReference type="GO" id="GO:1990625">
    <property type="term" value="P:negative regulation of cytoplasmic translational initiation in response to stress"/>
    <property type="evidence" value="ECO:0007669"/>
    <property type="project" value="TreeGrafter"/>
</dbReference>
<dbReference type="AlphaFoldDB" id="A0A226DAC7"/>
<dbReference type="SUPFAM" id="SSF56112">
    <property type="entry name" value="Protein kinase-like (PK-like)"/>
    <property type="match status" value="1"/>
</dbReference>
<dbReference type="Pfam" id="PF00069">
    <property type="entry name" value="Pkinase"/>
    <property type="match status" value="1"/>
</dbReference>
<feature type="domain" description="Protein kinase" evidence="6">
    <location>
        <begin position="18"/>
        <end position="326"/>
    </location>
</feature>
<accession>A0A226DAC7</accession>
<dbReference type="PANTHER" id="PTHR11042:SF136">
    <property type="entry name" value="EIF-2-ALPHA KINASE GCN2"/>
    <property type="match status" value="1"/>
</dbReference>
<evidence type="ECO:0000256" key="2">
    <source>
        <dbReference type="ARBA" id="ARBA00022741"/>
    </source>
</evidence>
<evidence type="ECO:0000256" key="3">
    <source>
        <dbReference type="ARBA" id="ARBA00022777"/>
    </source>
</evidence>
<keyword evidence="3 7" id="KW-0418">Kinase</keyword>
<dbReference type="GO" id="GO:0005634">
    <property type="term" value="C:nucleus"/>
    <property type="evidence" value="ECO:0007669"/>
    <property type="project" value="TreeGrafter"/>
</dbReference>
<dbReference type="Proteomes" id="UP000198287">
    <property type="component" value="Unassembled WGS sequence"/>
</dbReference>